<dbReference type="AlphaFoldDB" id="A0A7H8N5B0"/>
<reference evidence="1 2" key="1">
    <citation type="submission" date="2020-06" db="EMBL/GenBank/DDBJ databases">
        <title>Genome mining for natural products.</title>
        <authorList>
            <person name="Zhang B."/>
            <person name="Shi J."/>
            <person name="Ge H."/>
        </authorList>
    </citation>
    <scope>NUCLEOTIDE SEQUENCE [LARGE SCALE GENOMIC DNA]</scope>
    <source>
        <strain evidence="1 2">NA00687</strain>
    </source>
</reference>
<accession>A0A7H8N5B0</accession>
<gene>
    <name evidence="1" type="ORF">HUT08_08370</name>
</gene>
<evidence type="ECO:0000313" key="1">
    <source>
        <dbReference type="EMBL" id="QKW49571.1"/>
    </source>
</evidence>
<evidence type="ECO:0000313" key="2">
    <source>
        <dbReference type="Proteomes" id="UP000509303"/>
    </source>
</evidence>
<organism evidence="1 2">
    <name type="scientific">Streptomyces buecherae</name>
    <dbReference type="NCBI Taxonomy" id="2763006"/>
    <lineage>
        <taxon>Bacteria</taxon>
        <taxon>Bacillati</taxon>
        <taxon>Actinomycetota</taxon>
        <taxon>Actinomycetes</taxon>
        <taxon>Kitasatosporales</taxon>
        <taxon>Streptomycetaceae</taxon>
        <taxon>Streptomyces</taxon>
    </lineage>
</organism>
<name>A0A7H8N5B0_9ACTN</name>
<protein>
    <submittedName>
        <fullName evidence="1">Uncharacterized protein</fullName>
    </submittedName>
</protein>
<dbReference type="RefSeq" id="WP_176161305.1">
    <property type="nucleotide sequence ID" value="NZ_CP054929.1"/>
</dbReference>
<proteinExistence type="predicted"/>
<sequence>MSLEEYAHLWTAPPGKYVLEKSIVEGEEFLLICCPDEGAVVLIDDDDVNNQVTQRMIAAGVPVING</sequence>
<dbReference type="Proteomes" id="UP000509303">
    <property type="component" value="Chromosome"/>
</dbReference>
<keyword evidence="2" id="KW-1185">Reference proteome</keyword>
<dbReference type="EMBL" id="CP054929">
    <property type="protein sequence ID" value="QKW49571.1"/>
    <property type="molecule type" value="Genomic_DNA"/>
</dbReference>